<dbReference type="PANTHER" id="PTHR47961">
    <property type="entry name" value="DNA POLYMERASE THETA, PUTATIVE (AFU_ORTHOLOGUE AFUA_1G05260)-RELATED"/>
    <property type="match status" value="1"/>
</dbReference>
<dbReference type="FunFam" id="3.40.50.300:FF:000254">
    <property type="entry name" value="U5 small nuclear ribonucleoprotein helicase"/>
    <property type="match status" value="1"/>
</dbReference>
<evidence type="ECO:0000259" key="16">
    <source>
        <dbReference type="PROSITE" id="PS51192"/>
    </source>
</evidence>
<organism evidence="18 19">
    <name type="scientific">Lingula anatina</name>
    <name type="common">Brachiopod</name>
    <name type="synonym">Lingula unguis</name>
    <dbReference type="NCBI Taxonomy" id="7574"/>
    <lineage>
        <taxon>Eukaryota</taxon>
        <taxon>Metazoa</taxon>
        <taxon>Spiralia</taxon>
        <taxon>Lophotrochozoa</taxon>
        <taxon>Brachiopoda</taxon>
        <taxon>Linguliformea</taxon>
        <taxon>Lingulata</taxon>
        <taxon>Lingulida</taxon>
        <taxon>Linguloidea</taxon>
        <taxon>Lingulidae</taxon>
        <taxon>Lingula</taxon>
    </lineage>
</organism>
<dbReference type="SMART" id="SM00973">
    <property type="entry name" value="Sec63"/>
    <property type="match status" value="2"/>
</dbReference>
<dbReference type="InterPro" id="IPR036390">
    <property type="entry name" value="WH_DNA-bd_sf"/>
</dbReference>
<dbReference type="InParanoid" id="A0A1S3IYW6"/>
<dbReference type="KEGG" id="lak:106168771"/>
<dbReference type="GO" id="GO:0000398">
    <property type="term" value="P:mRNA splicing, via spliceosome"/>
    <property type="evidence" value="ECO:0007669"/>
    <property type="project" value="UniProtKB-ARBA"/>
</dbReference>
<dbReference type="FunFam" id="3.40.50.300:FF:000062">
    <property type="entry name" value="U5 small nuclear ribonucleoprotein helicase"/>
    <property type="match status" value="1"/>
</dbReference>
<evidence type="ECO:0000256" key="6">
    <source>
        <dbReference type="ARBA" id="ARBA00022737"/>
    </source>
</evidence>
<dbReference type="GO" id="GO:0005524">
    <property type="term" value="F:ATP binding"/>
    <property type="evidence" value="ECO:0007669"/>
    <property type="project" value="UniProtKB-KW"/>
</dbReference>
<dbReference type="FunFam" id="2.60.40.150:FF:000048">
    <property type="entry name" value="U5 small nuclear ribonucleoprotein 200 kDa helicase"/>
    <property type="match status" value="1"/>
</dbReference>
<dbReference type="InterPro" id="IPR048863">
    <property type="entry name" value="BRR2_plug"/>
</dbReference>
<evidence type="ECO:0000259" key="17">
    <source>
        <dbReference type="PROSITE" id="PS51194"/>
    </source>
</evidence>
<dbReference type="FunFam" id="1.10.3380.10:FF:000001">
    <property type="entry name" value="U5 small nuclear ribonucleoprotein helicase"/>
    <property type="match status" value="1"/>
</dbReference>
<dbReference type="InterPro" id="IPR014756">
    <property type="entry name" value="Ig_E-set"/>
</dbReference>
<evidence type="ECO:0000256" key="9">
    <source>
        <dbReference type="ARBA" id="ARBA00022806"/>
    </source>
</evidence>
<dbReference type="FunFam" id="2.60.40.150:FF:000004">
    <property type="entry name" value="RNA helicase, activating signal cointegrator 1"/>
    <property type="match status" value="1"/>
</dbReference>
<proteinExistence type="inferred from homology"/>
<comment type="subcellular location">
    <subcellularLocation>
        <location evidence="1">Nucleus</location>
    </subcellularLocation>
</comment>
<dbReference type="RefSeq" id="XP_013403400.1">
    <property type="nucleotide sequence ID" value="XM_013547946.1"/>
</dbReference>
<dbReference type="Pfam" id="PF18149">
    <property type="entry name" value="Helicase_PWI"/>
    <property type="match status" value="1"/>
</dbReference>
<dbReference type="GO" id="GO:0030532">
    <property type="term" value="C:small nuclear ribonucleoprotein complex"/>
    <property type="evidence" value="ECO:0007669"/>
    <property type="project" value="UniProtKB-ARBA"/>
</dbReference>
<dbReference type="FunFam" id="1.10.10.10:FF:000012">
    <property type="entry name" value="U5 small nuclear ribonucleoprotein helicase"/>
    <property type="match status" value="1"/>
</dbReference>
<dbReference type="FunFam" id="1.10.150.20:FF:000004">
    <property type="entry name" value="U5 small nuclear ribonucleoprotein helicase"/>
    <property type="match status" value="1"/>
</dbReference>
<evidence type="ECO:0000256" key="2">
    <source>
        <dbReference type="ARBA" id="ARBA00010140"/>
    </source>
</evidence>
<keyword evidence="11" id="KW-0508">mRNA splicing</keyword>
<dbReference type="InterPro" id="IPR011545">
    <property type="entry name" value="DEAD/DEAH_box_helicase_dom"/>
</dbReference>
<dbReference type="InterPro" id="IPR057842">
    <property type="entry name" value="WH_MER3"/>
</dbReference>
<dbReference type="GO" id="GO:0016787">
    <property type="term" value="F:hydrolase activity"/>
    <property type="evidence" value="ECO:0007669"/>
    <property type="project" value="UniProtKB-KW"/>
</dbReference>
<keyword evidence="4" id="KW-0507">mRNA processing</keyword>
<dbReference type="InterPro" id="IPR004179">
    <property type="entry name" value="Sec63-dom"/>
</dbReference>
<dbReference type="InterPro" id="IPR001650">
    <property type="entry name" value="Helicase_C-like"/>
</dbReference>
<comment type="catalytic activity">
    <reaction evidence="14">
        <text>ATP + H2O = ADP + phosphate + H(+)</text>
        <dbReference type="Rhea" id="RHEA:13065"/>
        <dbReference type="ChEBI" id="CHEBI:15377"/>
        <dbReference type="ChEBI" id="CHEBI:15378"/>
        <dbReference type="ChEBI" id="CHEBI:30616"/>
        <dbReference type="ChEBI" id="CHEBI:43474"/>
        <dbReference type="ChEBI" id="CHEBI:456216"/>
        <dbReference type="EC" id="3.6.4.13"/>
    </reaction>
</comment>
<dbReference type="GO" id="GO:0005681">
    <property type="term" value="C:spliceosomal complex"/>
    <property type="evidence" value="ECO:0007669"/>
    <property type="project" value="UniProtKB-KW"/>
</dbReference>
<evidence type="ECO:0000256" key="1">
    <source>
        <dbReference type="ARBA" id="ARBA00004123"/>
    </source>
</evidence>
<keyword evidence="7" id="KW-0547">Nucleotide-binding</keyword>
<dbReference type="Gene3D" id="2.60.40.150">
    <property type="entry name" value="C2 domain"/>
    <property type="match status" value="2"/>
</dbReference>
<feature type="domain" description="Helicase ATP-binding" evidence="16">
    <location>
        <begin position="485"/>
        <end position="668"/>
    </location>
</feature>
<dbReference type="SUPFAM" id="SSF158702">
    <property type="entry name" value="Sec63 N-terminal domain-like"/>
    <property type="match status" value="2"/>
</dbReference>
<dbReference type="InterPro" id="IPR050474">
    <property type="entry name" value="Hel308_SKI2-like"/>
</dbReference>
<dbReference type="SUPFAM" id="SSF46785">
    <property type="entry name" value="Winged helix' DNA-binding domain"/>
    <property type="match status" value="2"/>
</dbReference>
<dbReference type="CDD" id="cd18021">
    <property type="entry name" value="DEXHc_Brr2_2"/>
    <property type="match status" value="1"/>
</dbReference>
<dbReference type="GO" id="GO:0003724">
    <property type="term" value="F:RNA helicase activity"/>
    <property type="evidence" value="ECO:0007669"/>
    <property type="project" value="UniProtKB-EC"/>
</dbReference>
<keyword evidence="19" id="KW-0687">Ribonucleoprotein</keyword>
<dbReference type="SMART" id="SM00490">
    <property type="entry name" value="HELICc"/>
    <property type="match status" value="2"/>
</dbReference>
<dbReference type="InterPro" id="IPR041094">
    <property type="entry name" value="Brr2_helicase_PWI"/>
</dbReference>
<dbReference type="Pfam" id="PF00270">
    <property type="entry name" value="DEAD"/>
    <property type="match status" value="2"/>
</dbReference>
<feature type="domain" description="Helicase ATP-binding" evidence="16">
    <location>
        <begin position="1332"/>
        <end position="1507"/>
    </location>
</feature>
<keyword evidence="6" id="KW-0677">Repeat</keyword>
<reference evidence="19" key="1">
    <citation type="submission" date="2025-08" db="UniProtKB">
        <authorList>
            <consortium name="RefSeq"/>
        </authorList>
    </citation>
    <scope>IDENTIFICATION</scope>
    <source>
        <tissue evidence="19">Gonads</tissue>
    </source>
</reference>
<feature type="region of interest" description="Disordered" evidence="15">
    <location>
        <begin position="203"/>
        <end position="229"/>
    </location>
</feature>
<dbReference type="Gene3D" id="1.10.150.20">
    <property type="entry name" value="5' to 3' exonuclease, C-terminal subdomain"/>
    <property type="match status" value="2"/>
</dbReference>
<dbReference type="Pfam" id="PF02889">
    <property type="entry name" value="Sec63"/>
    <property type="match status" value="2"/>
</dbReference>
<comment type="similarity">
    <text evidence="2">Belongs to the helicase family. SKI2 subfamily.</text>
</comment>
<dbReference type="PIRSF" id="PIRSF039073">
    <property type="entry name" value="BRR2"/>
    <property type="match status" value="1"/>
</dbReference>
<gene>
    <name evidence="19" type="primary">LOC106168771</name>
</gene>
<evidence type="ECO:0000313" key="18">
    <source>
        <dbReference type="Proteomes" id="UP000085678"/>
    </source>
</evidence>
<dbReference type="CDD" id="cd18019">
    <property type="entry name" value="DEXHc_Brr2_1"/>
    <property type="match status" value="1"/>
</dbReference>
<dbReference type="PROSITE" id="PS51192">
    <property type="entry name" value="HELICASE_ATP_BIND_1"/>
    <property type="match status" value="2"/>
</dbReference>
<feature type="region of interest" description="Disordered" evidence="15">
    <location>
        <begin position="52"/>
        <end position="78"/>
    </location>
</feature>
<name>A0A1S3IYW6_LINAN</name>
<dbReference type="GO" id="GO:0003678">
    <property type="term" value="F:DNA helicase activity"/>
    <property type="evidence" value="ECO:0007669"/>
    <property type="project" value="TreeGrafter"/>
</dbReference>
<evidence type="ECO:0000256" key="11">
    <source>
        <dbReference type="ARBA" id="ARBA00023187"/>
    </source>
</evidence>
<evidence type="ECO:0000256" key="4">
    <source>
        <dbReference type="ARBA" id="ARBA00022664"/>
    </source>
</evidence>
<sequence>MADAAARQLQYEYKANSNLVLQVDRSLIDRRARDEATGEVMSLVGKLVGTKMGDKSMRTKPPQMEERKAKRRKRDEAQRDMLKMKGQSLLSEGIDEMVGILYRPKTPETRQTYEVLLSIMQSALGDQPRDVLCGAADEVLAVLKNDRMKDKERKKEVEALLGEMQEERFALLVNLGKKISDWGSEEKMQTDDSMETFGVNVQFDESEEEDEEDAFGEARGESEDEDDEGVEAHVDATLVSSLSVEGGAKAEKELHPRDIDAFWLQRSLRKYYDDPMVAQAKAGEVLEILKSSSDDREAENQLVVLLGFNQFDFIKVLRQHRQMILFCTMLAQAQSQEERAKIEEKMSSDANLSKILHTLQETDKEDLVREERERRQAKRQTRVDADLEAMDTDERQDVGNVQLLDLEDLVFGMGSHLMANKRCQLPDGSFRKQRKGYEEVHVPALKPKPYENNETRVPIDRLPKYAQPAFEGFKSLNRIQSRLSNAALESDENLLVCAPTGAGKTNVALLTILREIGKHINPDGTINTDEFKIIYVAPMRSLVQEMTGSFTKRLSSYGIQVSELSGDHQLSREQIMATQVIVCTPEKWDIITRKGGDRIYTQLVRLMIIDEIHLLHDERGPVLECLVSRTIRNIETTQEDVRLVGLSATLPNYEDVATFLRVDPEKGLFYFDNSFRPVPLEQQYVGVTEKKAIKRFQVMNDIVYEKVMEHAGKNQVLVFVHSRKETGKTARAIRDMCLEKDTLSAFLKEGSASTEILRREAEQVKNLELKDLLPYGFAIHHAGMTRVDRTLVEDLFADRHIQVLVSTATLAWGVNLPAHTVIIKGTQVYNPEKGRWVELGALDVMQMMGRAGRPQYDTKGEGILITNHSELQYYLSLMNQQLPIESQFIAKLADNLNAEVVLGTVQTVKDAVQWLGYTYLYIRMLRAPTLYGIAHDDLKDDPWLEQRRKDLVHTAAMMIDKNNLMKYDKKSGHFQVTELGRIASYYYCTNDSMSTYNQLLKPTLSEIELFRVFSLSSEFRNITVREEEKLELAKLLERVPIPIKESIEEPSAKVNVLLQAYISQLKLEGFALVADMVYITQSAGRLMRALFEIVLHRGWAQLADKALALCKMIDKRMWQSMSPLRQFKKIPEEVIKKIEKKNFPWERFYDLGHNEIGELIRMPKLGKTIHKYVHQFPKLELAVHIQPITRSTLKVELTITPDFQWEEKVHGHSEAFWILVEDVDSEVILHHEYFLLKNKYAQDEHIVKFFVPVFEPLPPQYFIRVVSDRWIGAETQLPVSFRHLILPEKVPPPTELLDLQPLPVSALRNPHFEQLYQEKFQFFNAIQTQVFNTVYNGDDNVFIGAPTGSGKTISAEFAILRMLTQSPEGRCVYVTPKDALADQIYADWHNKFALQLGKKVVQLTGETATDLKLLAKGNIIVSTPEKWDVLSRRWKQRKNVQNVNLFIVDELHLIGGEDGPVLEVVCSRMRYISSQIERNIRIVALSSSLSNAKDIAQWLGCSTTGTFNFHPNVRPVPLELHIQGFNISHNASRLMAMAKPAYQAINRHSPKKPALVFVPSRKQTRLTAIDILTFAAADRQPSRFLHVKEEDLEPFLEKLTDKTLKETISNGVAYLHEGLTEVERRVVEQLFTSGAIQVVVVSRSLCWALQVVSHLVVVMDSQFYDGKIHAYEDYPVTDVLQMVGRANRPNEDDAGKAVILCQSSKKDFFKKFLYEPLPVESHLDHFLHDHFNAEIVTKTIENKQDAVDYLTWTFLYRRMAQNPNYYNLQGVSHRHLSDHLSELVENTLHDLEQSKCISIEDEMDVSPLNLGMIAAYYYINYTTIELFSMSLNNKTKIKGLIEIISNAAEYDSIPIRHREANILKQLGSRLPNKINNPKYTDPHVKTNLLLQAHLSRMQLPAELQSDTEDILTKAIRLIQACVDVLSSNGWLSPALAAMELAQMVTQAMWGKDSYLKQLPHFTAEIIKRCQEKNIDTVFDVMEMEDDERNTLLSLSETEMADVARFCNRYPNIEMTYEVEEKDNVKSGSPVNVAVTLEREDEIAGPVVAPFFPQKREEGWWVVIGDPKSNSLISIKRLTLQQKAKVKLDFVAPSPGKHSYVLYYMSDSYMGCDQEYKFSIDVGEGESGSEDSGSESD</sequence>
<evidence type="ECO:0000256" key="10">
    <source>
        <dbReference type="ARBA" id="ARBA00022840"/>
    </source>
</evidence>
<evidence type="ECO:0000256" key="3">
    <source>
        <dbReference type="ARBA" id="ARBA00012552"/>
    </source>
</evidence>
<evidence type="ECO:0000256" key="5">
    <source>
        <dbReference type="ARBA" id="ARBA00022728"/>
    </source>
</evidence>
<evidence type="ECO:0000256" key="13">
    <source>
        <dbReference type="ARBA" id="ARBA00034541"/>
    </source>
</evidence>
<dbReference type="FunFam" id="1.10.3380.10:FF:000004">
    <property type="entry name" value="U5 small nuclear ribonucleoprotein 200 kDa helicase"/>
    <property type="match status" value="1"/>
</dbReference>
<dbReference type="GeneID" id="106168771"/>
<keyword evidence="18" id="KW-1185">Reference proteome</keyword>
<dbReference type="Gene3D" id="1.10.10.10">
    <property type="entry name" value="Winged helix-like DNA-binding domain superfamily/Winged helix DNA-binding domain"/>
    <property type="match status" value="2"/>
</dbReference>
<dbReference type="FunCoup" id="A0A1S3IYW6">
    <property type="interactions" value="3196"/>
</dbReference>
<dbReference type="GO" id="GO:0000712">
    <property type="term" value="P:resolution of meiotic recombination intermediates"/>
    <property type="evidence" value="ECO:0007669"/>
    <property type="project" value="TreeGrafter"/>
</dbReference>
<dbReference type="InterPro" id="IPR014001">
    <property type="entry name" value="Helicase_ATP-bd"/>
</dbReference>
<dbReference type="Pfam" id="PF00271">
    <property type="entry name" value="Helicase_C"/>
    <property type="match status" value="1"/>
</dbReference>
<dbReference type="OrthoDB" id="5575at2759"/>
<evidence type="ECO:0000256" key="14">
    <source>
        <dbReference type="ARBA" id="ARBA00047984"/>
    </source>
</evidence>
<accession>A0A1S3IYW6</accession>
<dbReference type="PROSITE" id="PS51194">
    <property type="entry name" value="HELICASE_CTER"/>
    <property type="match status" value="1"/>
</dbReference>
<dbReference type="SUPFAM" id="SSF81296">
    <property type="entry name" value="E set domains"/>
    <property type="match status" value="1"/>
</dbReference>
<dbReference type="SMART" id="SM00382">
    <property type="entry name" value="AAA"/>
    <property type="match status" value="2"/>
</dbReference>
<dbReference type="InterPro" id="IPR036388">
    <property type="entry name" value="WH-like_DNA-bd_sf"/>
</dbReference>
<feature type="compositionally biased region" description="Acidic residues" evidence="15">
    <location>
        <begin position="204"/>
        <end position="215"/>
    </location>
</feature>
<keyword evidence="8" id="KW-0378">Hydrolase</keyword>
<dbReference type="FunFam" id="3.40.50.300:FF:003287">
    <property type="entry name" value="U5 small nuclear ribonucleoprotein 200 kDa helicase"/>
    <property type="match status" value="1"/>
</dbReference>
<dbReference type="PANTHER" id="PTHR47961:SF4">
    <property type="entry name" value="ACTIVATING SIGNAL COINTEGRATOR 1 COMPLEX SUBUNIT 3"/>
    <property type="match status" value="1"/>
</dbReference>
<dbReference type="InterPro" id="IPR003593">
    <property type="entry name" value="AAA+_ATPase"/>
</dbReference>
<dbReference type="EC" id="3.6.4.13" evidence="3"/>
<dbReference type="STRING" id="7574.A0A1S3IYW6"/>
<keyword evidence="5" id="KW-0747">Spliceosome</keyword>
<dbReference type="InterPro" id="IPR027417">
    <property type="entry name" value="P-loop_NTPase"/>
</dbReference>
<protein>
    <recommendedName>
        <fullName evidence="13">U5 small nuclear ribonucleoprotein 200 kDa helicase</fullName>
        <ecNumber evidence="3">3.6.4.13</ecNumber>
    </recommendedName>
</protein>
<dbReference type="Proteomes" id="UP000085678">
    <property type="component" value="Unplaced"/>
</dbReference>
<dbReference type="SMART" id="SM00487">
    <property type="entry name" value="DEXDc"/>
    <property type="match status" value="2"/>
</dbReference>
<dbReference type="Pfam" id="PF21188">
    <property type="entry name" value="BRR2_plug"/>
    <property type="match status" value="1"/>
</dbReference>
<evidence type="ECO:0000256" key="12">
    <source>
        <dbReference type="ARBA" id="ARBA00023242"/>
    </source>
</evidence>
<evidence type="ECO:0000256" key="8">
    <source>
        <dbReference type="ARBA" id="ARBA00022801"/>
    </source>
</evidence>
<dbReference type="Gene3D" id="3.40.50.300">
    <property type="entry name" value="P-loop containing nucleotide triphosphate hydrolases"/>
    <property type="match status" value="4"/>
</dbReference>
<evidence type="ECO:0000256" key="15">
    <source>
        <dbReference type="SAM" id="MobiDB-lite"/>
    </source>
</evidence>
<dbReference type="FunFam" id="1.10.10.10:FF:000024">
    <property type="entry name" value="U5 small nuclear ribonucleoprotein helicase"/>
    <property type="match status" value="1"/>
</dbReference>
<dbReference type="CDD" id="cd18795">
    <property type="entry name" value="SF2_C_Ski2"/>
    <property type="match status" value="2"/>
</dbReference>
<keyword evidence="10" id="KW-0067">ATP-binding</keyword>
<evidence type="ECO:0000256" key="7">
    <source>
        <dbReference type="ARBA" id="ARBA00022741"/>
    </source>
</evidence>
<dbReference type="InterPro" id="IPR035892">
    <property type="entry name" value="C2_domain_sf"/>
</dbReference>
<dbReference type="FunFam" id="1.10.150.20:FF:000013">
    <property type="entry name" value="U5 small nuclear ribonucleoprotein kDa helicase"/>
    <property type="match status" value="1"/>
</dbReference>
<dbReference type="SUPFAM" id="SSF52540">
    <property type="entry name" value="P-loop containing nucleoside triphosphate hydrolases"/>
    <property type="match status" value="4"/>
</dbReference>
<dbReference type="Gene3D" id="1.10.3380.10">
    <property type="entry name" value="Sec63 N-terminal domain-like domain"/>
    <property type="match status" value="2"/>
</dbReference>
<dbReference type="Pfam" id="PF23445">
    <property type="entry name" value="WHD_SNRNP200"/>
    <property type="match status" value="2"/>
</dbReference>
<dbReference type="FunFam" id="3.40.50.300:FF:000368">
    <property type="entry name" value="U5 small nuclear ribonucleoprotein 200 kDa helicase"/>
    <property type="match status" value="1"/>
</dbReference>
<feature type="domain" description="Helicase C-terminal" evidence="17">
    <location>
        <begin position="679"/>
        <end position="916"/>
    </location>
</feature>
<keyword evidence="12" id="KW-0539">Nucleus</keyword>
<dbReference type="GO" id="GO:0003676">
    <property type="term" value="F:nucleic acid binding"/>
    <property type="evidence" value="ECO:0007669"/>
    <property type="project" value="InterPro"/>
</dbReference>
<evidence type="ECO:0000313" key="19">
    <source>
        <dbReference type="RefSeq" id="XP_013403400.1"/>
    </source>
</evidence>
<keyword evidence="9 19" id="KW-0347">Helicase</keyword>